<dbReference type="AlphaFoldDB" id="A0A345Y6A6"/>
<organism evidence="4 5">
    <name type="scientific">Crenobacter cavernae</name>
    <dbReference type="NCBI Taxonomy" id="2290923"/>
    <lineage>
        <taxon>Bacteria</taxon>
        <taxon>Pseudomonadati</taxon>
        <taxon>Pseudomonadota</taxon>
        <taxon>Betaproteobacteria</taxon>
        <taxon>Neisseriales</taxon>
        <taxon>Neisseriaceae</taxon>
        <taxon>Crenobacter</taxon>
    </lineage>
</organism>
<dbReference type="InterPro" id="IPR011050">
    <property type="entry name" value="Pectin_lyase_fold/virulence"/>
</dbReference>
<dbReference type="EMBL" id="CP031337">
    <property type="protein sequence ID" value="AXK39458.1"/>
    <property type="molecule type" value="Genomic_DNA"/>
</dbReference>
<dbReference type="InterPro" id="IPR043990">
    <property type="entry name" value="AC_1"/>
</dbReference>
<feature type="compositionally biased region" description="Basic and acidic residues" evidence="2">
    <location>
        <begin position="409"/>
        <end position="418"/>
    </location>
</feature>
<reference evidence="4 5" key="1">
    <citation type="submission" date="2018-07" db="EMBL/GenBank/DDBJ databases">
        <title>Crenobacter cavernae sp. nov., isolated from a karst cave.</title>
        <authorList>
            <person name="Zhu H."/>
        </authorList>
    </citation>
    <scope>NUCLEOTIDE SEQUENCE [LARGE SCALE GENOMIC DNA]</scope>
    <source>
        <strain evidence="4 5">K1W11S-77</strain>
    </source>
</reference>
<keyword evidence="1" id="KW-0732">Signal</keyword>
<evidence type="ECO:0000313" key="4">
    <source>
        <dbReference type="EMBL" id="AXK39458.1"/>
    </source>
</evidence>
<protein>
    <recommendedName>
        <fullName evidence="3">Autochaperone domain-containing protein</fullName>
    </recommendedName>
</protein>
<dbReference type="NCBIfam" id="TIGR02601">
    <property type="entry name" value="autotrns_rpt"/>
    <property type="match status" value="1"/>
</dbReference>
<gene>
    <name evidence="4" type="ORF">DWG20_08440</name>
</gene>
<evidence type="ECO:0000313" key="5">
    <source>
        <dbReference type="Proteomes" id="UP000254537"/>
    </source>
</evidence>
<sequence>MAPTAAGGNTYLGGTRINEGSVAVGADNVLGAANGGLTFNGGTLQLNSSFDLSAGRAITLNALGDTIDTQAFSSSIAQGIGGAGALTKAGAGTLTLAGNNTYVGGTTVSAGALVVGDAAHPGASLSGGGLVRVAEAGTLGGYGSVLGNVENSGTIAVANALAAASTTNGSLTLTGDLLNRGLAQVGGTGIGNSLVVAGNYAGQGGTVALNTLLGADDSPSDRLVISGGQASGTSLIRVTNVGGEGAVTKGNGIKVVDAVNGATTASGAFKLAGPVVAGPYEYTLYRGSRDASAADSWFLRTSADDPSGPAVTPQTERPNYRQEVSLYTAIPSLALLYGRTLLDTLHERVGDEAQLRRRSARDGDTVAWGRIIGQRGEVEGSARGIYENGPGFDYRLLGAQAGLDLYQDEHKDGSRDHAGFTPPAARSGAT</sequence>
<dbReference type="InterPro" id="IPR036709">
    <property type="entry name" value="Autotransporte_beta_dom_sf"/>
</dbReference>
<dbReference type="KEGG" id="ccah:DWG20_08440"/>
<feature type="domain" description="Autochaperone" evidence="3">
    <location>
        <begin position="192"/>
        <end position="284"/>
    </location>
</feature>
<feature type="region of interest" description="Disordered" evidence="2">
    <location>
        <begin position="409"/>
        <end position="430"/>
    </location>
</feature>
<dbReference type="Pfam" id="PF18883">
    <property type="entry name" value="AC_1"/>
    <property type="match status" value="1"/>
</dbReference>
<name>A0A345Y6A6_9NEIS</name>
<accession>A0A345Y6A6</accession>
<dbReference type="Pfam" id="PF12951">
    <property type="entry name" value="PATR"/>
    <property type="match status" value="2"/>
</dbReference>
<dbReference type="CDD" id="cd01344">
    <property type="entry name" value="PL2_Passenger_AT"/>
    <property type="match status" value="1"/>
</dbReference>
<dbReference type="Gene3D" id="2.40.128.130">
    <property type="entry name" value="Autotransporter beta-domain"/>
    <property type="match status" value="1"/>
</dbReference>
<dbReference type="SUPFAM" id="SSF103515">
    <property type="entry name" value="Autotransporter"/>
    <property type="match status" value="1"/>
</dbReference>
<evidence type="ECO:0000256" key="1">
    <source>
        <dbReference type="ARBA" id="ARBA00022729"/>
    </source>
</evidence>
<dbReference type="PANTHER" id="PTHR35037:SF3">
    <property type="entry name" value="C-TERMINAL REGION OF AIDA-LIKE PROTEIN"/>
    <property type="match status" value="1"/>
</dbReference>
<dbReference type="InterPro" id="IPR013425">
    <property type="entry name" value="Autotrns_rpt"/>
</dbReference>
<dbReference type="Gene3D" id="2.160.20.20">
    <property type="match status" value="1"/>
</dbReference>
<dbReference type="SUPFAM" id="SSF51126">
    <property type="entry name" value="Pectin lyase-like"/>
    <property type="match status" value="1"/>
</dbReference>
<dbReference type="Proteomes" id="UP000254537">
    <property type="component" value="Chromosome"/>
</dbReference>
<dbReference type="InterPro" id="IPR012332">
    <property type="entry name" value="Autotransporter_pectin_lyase_C"/>
</dbReference>
<dbReference type="RefSeq" id="WP_115433391.1">
    <property type="nucleotide sequence ID" value="NZ_CP031337.1"/>
</dbReference>
<evidence type="ECO:0000256" key="2">
    <source>
        <dbReference type="SAM" id="MobiDB-lite"/>
    </source>
</evidence>
<dbReference type="OrthoDB" id="8613300at2"/>
<proteinExistence type="predicted"/>
<evidence type="ECO:0000259" key="3">
    <source>
        <dbReference type="Pfam" id="PF18883"/>
    </source>
</evidence>
<dbReference type="InterPro" id="IPR051551">
    <property type="entry name" value="Autotransporter_adhesion"/>
</dbReference>
<dbReference type="PANTHER" id="PTHR35037">
    <property type="entry name" value="C-TERMINAL REGION OF AIDA-LIKE PROTEIN"/>
    <property type="match status" value="1"/>
</dbReference>